<dbReference type="CDD" id="cd00413">
    <property type="entry name" value="Glyco_hydrolase_16"/>
    <property type="match status" value="1"/>
</dbReference>
<protein>
    <submittedName>
        <fullName evidence="3">Concanavalin A-like lectin/glucanase</fullName>
    </submittedName>
</protein>
<dbReference type="GO" id="GO:0004553">
    <property type="term" value="F:hydrolase activity, hydrolyzing O-glycosyl compounds"/>
    <property type="evidence" value="ECO:0007669"/>
    <property type="project" value="InterPro"/>
</dbReference>
<evidence type="ECO:0000259" key="2">
    <source>
        <dbReference type="PROSITE" id="PS51762"/>
    </source>
</evidence>
<dbReference type="PANTHER" id="PTHR38121:SF2">
    <property type="entry name" value="ACYLTRANSFERASE 3 DOMAIN-CONTAINING PROTEIN"/>
    <property type="match status" value="1"/>
</dbReference>
<dbReference type="InterPro" id="IPR000757">
    <property type="entry name" value="Beta-glucanase-like"/>
</dbReference>
<name>A0A166BG53_EXIGL</name>
<dbReference type="STRING" id="1314781.A0A166BG53"/>
<sequence>MFLSLAFVTLAASLASAVPCKRQDSCACGYVDDTGAVWREAVESDFTSSSGALSVVQQSWDVQTWTSGSSDVALARQNVAENVFEYQDALGLKTSAYDGSGTTKVAEIDSKRSDILFGTFRMRAQVPSTPGVCFGFFSYNGNTTPVSETDIEFLTAMPDYYQRVHYTNQPGNVNGETDFDAYHNVVVDGADFTTFGEHRFDWHPGSSTFYYNGALTSTITKNVPAIGSAILANVWSNGDPGWSAGPPTADAIATVQYIKMYFNSTSVSEDQFVSQCQAAGNVAQCKI</sequence>
<dbReference type="SUPFAM" id="SSF49899">
    <property type="entry name" value="Concanavalin A-like lectins/glucanases"/>
    <property type="match status" value="1"/>
</dbReference>
<feature type="chain" id="PRO_5007871182" evidence="1">
    <location>
        <begin position="18"/>
        <end position="287"/>
    </location>
</feature>
<dbReference type="InterPro" id="IPR013320">
    <property type="entry name" value="ConA-like_dom_sf"/>
</dbReference>
<dbReference type="InParanoid" id="A0A166BG53"/>
<dbReference type="PANTHER" id="PTHR38121">
    <property type="entry name" value="GH16 DOMAIN-CONTAINING PROTEIN"/>
    <property type="match status" value="1"/>
</dbReference>
<evidence type="ECO:0000256" key="1">
    <source>
        <dbReference type="SAM" id="SignalP"/>
    </source>
</evidence>
<keyword evidence="3" id="KW-0430">Lectin</keyword>
<accession>A0A166BG53</accession>
<dbReference type="AlphaFoldDB" id="A0A166BG53"/>
<dbReference type="GO" id="GO:0030246">
    <property type="term" value="F:carbohydrate binding"/>
    <property type="evidence" value="ECO:0007669"/>
    <property type="project" value="UniProtKB-KW"/>
</dbReference>
<dbReference type="EMBL" id="KV425898">
    <property type="protein sequence ID" value="KZW00760.1"/>
    <property type="molecule type" value="Genomic_DNA"/>
</dbReference>
<dbReference type="PROSITE" id="PS51762">
    <property type="entry name" value="GH16_2"/>
    <property type="match status" value="1"/>
</dbReference>
<feature type="signal peptide" evidence="1">
    <location>
        <begin position="1"/>
        <end position="17"/>
    </location>
</feature>
<evidence type="ECO:0000313" key="4">
    <source>
        <dbReference type="Proteomes" id="UP000077266"/>
    </source>
</evidence>
<dbReference type="Pfam" id="PF00722">
    <property type="entry name" value="Glyco_hydro_16"/>
    <property type="match status" value="1"/>
</dbReference>
<organism evidence="3 4">
    <name type="scientific">Exidia glandulosa HHB12029</name>
    <dbReference type="NCBI Taxonomy" id="1314781"/>
    <lineage>
        <taxon>Eukaryota</taxon>
        <taxon>Fungi</taxon>
        <taxon>Dikarya</taxon>
        <taxon>Basidiomycota</taxon>
        <taxon>Agaricomycotina</taxon>
        <taxon>Agaricomycetes</taxon>
        <taxon>Auriculariales</taxon>
        <taxon>Exidiaceae</taxon>
        <taxon>Exidia</taxon>
    </lineage>
</organism>
<feature type="domain" description="GH16" evidence="2">
    <location>
        <begin position="11"/>
        <end position="266"/>
    </location>
</feature>
<keyword evidence="1" id="KW-0732">Signal</keyword>
<proteinExistence type="predicted"/>
<dbReference type="OrthoDB" id="25131at2759"/>
<dbReference type="Proteomes" id="UP000077266">
    <property type="component" value="Unassembled WGS sequence"/>
</dbReference>
<keyword evidence="4" id="KW-1185">Reference proteome</keyword>
<reference evidence="3 4" key="1">
    <citation type="journal article" date="2016" name="Mol. Biol. Evol.">
        <title>Comparative Genomics of Early-Diverging Mushroom-Forming Fungi Provides Insights into the Origins of Lignocellulose Decay Capabilities.</title>
        <authorList>
            <person name="Nagy L.G."/>
            <person name="Riley R."/>
            <person name="Tritt A."/>
            <person name="Adam C."/>
            <person name="Daum C."/>
            <person name="Floudas D."/>
            <person name="Sun H."/>
            <person name="Yadav J.S."/>
            <person name="Pangilinan J."/>
            <person name="Larsson K.H."/>
            <person name="Matsuura K."/>
            <person name="Barry K."/>
            <person name="Labutti K."/>
            <person name="Kuo R."/>
            <person name="Ohm R.A."/>
            <person name="Bhattacharya S.S."/>
            <person name="Shirouzu T."/>
            <person name="Yoshinaga Y."/>
            <person name="Martin F.M."/>
            <person name="Grigoriev I.V."/>
            <person name="Hibbett D.S."/>
        </authorList>
    </citation>
    <scope>NUCLEOTIDE SEQUENCE [LARGE SCALE GENOMIC DNA]</scope>
    <source>
        <strain evidence="3 4">HHB12029</strain>
    </source>
</reference>
<gene>
    <name evidence="3" type="ORF">EXIGLDRAFT_720396</name>
</gene>
<evidence type="ECO:0000313" key="3">
    <source>
        <dbReference type="EMBL" id="KZW00760.1"/>
    </source>
</evidence>
<dbReference type="GO" id="GO:0005975">
    <property type="term" value="P:carbohydrate metabolic process"/>
    <property type="evidence" value="ECO:0007669"/>
    <property type="project" value="InterPro"/>
</dbReference>
<dbReference type="Gene3D" id="2.60.120.200">
    <property type="match status" value="1"/>
</dbReference>